<dbReference type="PROSITE" id="PS00551">
    <property type="entry name" value="MOLYBDOPTERIN_PROK_1"/>
    <property type="match status" value="1"/>
</dbReference>
<dbReference type="Gene3D" id="3.10.20.740">
    <property type="match status" value="1"/>
</dbReference>
<evidence type="ECO:0000259" key="16">
    <source>
        <dbReference type="PROSITE" id="PS51669"/>
    </source>
</evidence>
<feature type="region of interest" description="Disordered" evidence="13">
    <location>
        <begin position="978"/>
        <end position="1022"/>
    </location>
</feature>
<feature type="domain" description="4Fe-4S ferredoxin-type" evidence="15">
    <location>
        <begin position="191"/>
        <end position="220"/>
    </location>
</feature>
<dbReference type="NCBIfam" id="TIGR01591">
    <property type="entry name" value="Fdh-alpha"/>
    <property type="match status" value="1"/>
</dbReference>
<keyword evidence="11" id="KW-0411">Iron-sulfur</keyword>
<dbReference type="Gene3D" id="2.20.25.90">
    <property type="entry name" value="ADC-like domains"/>
    <property type="match status" value="1"/>
</dbReference>
<dbReference type="Gene3D" id="3.40.50.740">
    <property type="match status" value="1"/>
</dbReference>
<dbReference type="PROSITE" id="PS51669">
    <property type="entry name" value="4FE4S_MOW_BIS_MGD"/>
    <property type="match status" value="1"/>
</dbReference>
<evidence type="ECO:0000256" key="3">
    <source>
        <dbReference type="ARBA" id="ARBA00007023"/>
    </source>
</evidence>
<dbReference type="GO" id="GO:0008863">
    <property type="term" value="F:formate dehydrogenase (NAD+) activity"/>
    <property type="evidence" value="ECO:0007669"/>
    <property type="project" value="UniProtKB-EC"/>
</dbReference>
<dbReference type="InterPro" id="IPR017900">
    <property type="entry name" value="4Fe4S_Fe_S_CS"/>
</dbReference>
<evidence type="ECO:0000256" key="12">
    <source>
        <dbReference type="ARBA" id="ARBA00034078"/>
    </source>
</evidence>
<evidence type="ECO:0000256" key="8">
    <source>
        <dbReference type="ARBA" id="ARBA00022737"/>
    </source>
</evidence>
<dbReference type="Gene3D" id="2.40.40.20">
    <property type="match status" value="1"/>
</dbReference>
<dbReference type="PANTHER" id="PTHR43105">
    <property type="entry name" value="RESPIRATORY NITRATE REDUCTASE"/>
    <property type="match status" value="1"/>
</dbReference>
<dbReference type="InterPro" id="IPR006478">
    <property type="entry name" value="Formate_DH_asu"/>
</dbReference>
<feature type="domain" description="4Fe-4S His(Cys)3-ligated-type" evidence="17">
    <location>
        <begin position="88"/>
        <end position="128"/>
    </location>
</feature>
<dbReference type="EC" id="1.17.1.9" evidence="18"/>
<keyword evidence="10" id="KW-0408">Iron</keyword>
<evidence type="ECO:0000259" key="17">
    <source>
        <dbReference type="PROSITE" id="PS51839"/>
    </source>
</evidence>
<dbReference type="EMBL" id="CP089291">
    <property type="protein sequence ID" value="UOF89247.1"/>
    <property type="molecule type" value="Genomic_DNA"/>
</dbReference>
<dbReference type="Pfam" id="PF12838">
    <property type="entry name" value="Fer4_7"/>
    <property type="match status" value="1"/>
</dbReference>
<feature type="compositionally biased region" description="Polar residues" evidence="13">
    <location>
        <begin position="1009"/>
        <end position="1022"/>
    </location>
</feature>
<evidence type="ECO:0000259" key="14">
    <source>
        <dbReference type="PROSITE" id="PS51085"/>
    </source>
</evidence>
<evidence type="ECO:0000256" key="10">
    <source>
        <dbReference type="ARBA" id="ARBA00023004"/>
    </source>
</evidence>
<keyword evidence="19" id="KW-1185">Reference proteome</keyword>
<gene>
    <name evidence="18" type="primary">fdhF</name>
    <name evidence="18" type="ORF">LSG31_15205</name>
</gene>
<dbReference type="PROSITE" id="PS51839">
    <property type="entry name" value="4FE4S_HC3"/>
    <property type="match status" value="1"/>
</dbReference>
<dbReference type="CDD" id="cd02792">
    <property type="entry name" value="MopB_CT_Formate-Dh-Na-like"/>
    <property type="match status" value="1"/>
</dbReference>
<evidence type="ECO:0000256" key="2">
    <source>
        <dbReference type="ARBA" id="ARBA00001966"/>
    </source>
</evidence>
<keyword evidence="8" id="KW-0677">Repeat</keyword>
<keyword evidence="9 18" id="KW-0560">Oxidoreductase</keyword>
<keyword evidence="5" id="KW-0500">Molybdenum</keyword>
<evidence type="ECO:0000313" key="19">
    <source>
        <dbReference type="Proteomes" id="UP000830167"/>
    </source>
</evidence>
<comment type="similarity">
    <text evidence="3">In the C-terminal section; belongs to the prokaryotic molybdopterin-containing oxidoreductase family.</text>
</comment>
<dbReference type="InterPro" id="IPR017896">
    <property type="entry name" value="4Fe4S_Fe-S-bd"/>
</dbReference>
<protein>
    <submittedName>
        <fullName evidence="18">Formate dehydrogenase subunit alpha</fullName>
        <ecNumber evidence="18">1.17.1.9</ecNumber>
    </submittedName>
</protein>
<evidence type="ECO:0000256" key="13">
    <source>
        <dbReference type="SAM" id="MobiDB-lite"/>
    </source>
</evidence>
<evidence type="ECO:0000256" key="4">
    <source>
        <dbReference type="ARBA" id="ARBA00022485"/>
    </source>
</evidence>
<dbReference type="InterPro" id="IPR050123">
    <property type="entry name" value="Prok_molybdopt-oxidoreductase"/>
</dbReference>
<dbReference type="PROSITE" id="PS00198">
    <property type="entry name" value="4FE4S_FER_1"/>
    <property type="match status" value="1"/>
</dbReference>
<evidence type="ECO:0000259" key="15">
    <source>
        <dbReference type="PROSITE" id="PS51379"/>
    </source>
</evidence>
<dbReference type="SUPFAM" id="SSF54292">
    <property type="entry name" value="2Fe-2S ferredoxin-like"/>
    <property type="match status" value="1"/>
</dbReference>
<dbReference type="InterPro" id="IPR006657">
    <property type="entry name" value="MoPterin_dinucl-bd_dom"/>
</dbReference>
<dbReference type="Pfam" id="PF13510">
    <property type="entry name" value="Fer2_4"/>
    <property type="match status" value="1"/>
</dbReference>
<proteinExistence type="inferred from homology"/>
<dbReference type="CDD" id="cd00207">
    <property type="entry name" value="fer2"/>
    <property type="match status" value="1"/>
</dbReference>
<accession>A0ABY4CFF3</accession>
<dbReference type="InterPro" id="IPR036010">
    <property type="entry name" value="2Fe-2S_ferredoxin-like_sf"/>
</dbReference>
<dbReference type="InterPro" id="IPR009010">
    <property type="entry name" value="Asp_de-COase-like_dom_sf"/>
</dbReference>
<evidence type="ECO:0000256" key="5">
    <source>
        <dbReference type="ARBA" id="ARBA00022505"/>
    </source>
</evidence>
<keyword evidence="7" id="KW-0479">Metal-binding</keyword>
<keyword evidence="6" id="KW-0001">2Fe-2S</keyword>
<evidence type="ECO:0000256" key="7">
    <source>
        <dbReference type="ARBA" id="ARBA00022723"/>
    </source>
</evidence>
<dbReference type="Pfam" id="PF00384">
    <property type="entry name" value="Molybdopterin"/>
    <property type="match status" value="1"/>
</dbReference>
<dbReference type="PANTHER" id="PTHR43105:SF14">
    <property type="entry name" value="FORMATE DEHYDROGENASE H"/>
    <property type="match status" value="1"/>
</dbReference>
<feature type="domain" description="2Fe-2S ferredoxin-type" evidence="14">
    <location>
        <begin position="12"/>
        <end position="88"/>
    </location>
</feature>
<evidence type="ECO:0000256" key="6">
    <source>
        <dbReference type="ARBA" id="ARBA00022714"/>
    </source>
</evidence>
<feature type="domain" description="4Fe-4S ferredoxin-type" evidence="15">
    <location>
        <begin position="148"/>
        <end position="167"/>
    </location>
</feature>
<dbReference type="Pfam" id="PF01568">
    <property type="entry name" value="Molydop_binding"/>
    <property type="match status" value="1"/>
</dbReference>
<dbReference type="InterPro" id="IPR041924">
    <property type="entry name" value="Formate_Dh-H_N"/>
</dbReference>
<comment type="cofactor">
    <cofactor evidence="2">
        <name>[4Fe-4S] cluster</name>
        <dbReference type="ChEBI" id="CHEBI:49883"/>
    </cofactor>
</comment>
<dbReference type="InterPro" id="IPR006963">
    <property type="entry name" value="Mopterin_OxRdtase_4Fe-4S_dom"/>
</dbReference>
<evidence type="ECO:0000256" key="1">
    <source>
        <dbReference type="ARBA" id="ARBA00001942"/>
    </source>
</evidence>
<feature type="compositionally biased region" description="Basic and acidic residues" evidence="13">
    <location>
        <begin position="978"/>
        <end position="1008"/>
    </location>
</feature>
<comment type="cofactor">
    <cofactor evidence="1">
        <name>Mo-bis(molybdopterin guanine dinucleotide)</name>
        <dbReference type="ChEBI" id="CHEBI:60539"/>
    </cofactor>
</comment>
<dbReference type="PIRSF" id="PIRSF036643">
    <property type="entry name" value="FDH_alpha"/>
    <property type="match status" value="1"/>
</dbReference>
<dbReference type="Gene3D" id="3.40.228.10">
    <property type="entry name" value="Dimethylsulfoxide Reductase, domain 2"/>
    <property type="match status" value="1"/>
</dbReference>
<dbReference type="Proteomes" id="UP000830167">
    <property type="component" value="Chromosome"/>
</dbReference>
<reference evidence="18" key="1">
    <citation type="submission" date="2021-12" db="EMBL/GenBank/DDBJ databases">
        <title>Alicyclobacillaceae gen. nov., sp. nov., isolated from chalcocite enrichment system.</title>
        <authorList>
            <person name="Jiang Z."/>
        </authorList>
    </citation>
    <scope>NUCLEOTIDE SEQUENCE</scope>
    <source>
        <strain evidence="18">MYW30-H2</strain>
    </source>
</reference>
<dbReference type="SMART" id="SM00926">
    <property type="entry name" value="Molybdop_Fe4S4"/>
    <property type="match status" value="1"/>
</dbReference>
<dbReference type="Gene3D" id="3.30.70.20">
    <property type="match status" value="1"/>
</dbReference>
<organism evidence="18 19">
    <name type="scientific">Fodinisporobacter ferrooxydans</name>
    <dbReference type="NCBI Taxonomy" id="2901836"/>
    <lineage>
        <taxon>Bacteria</taxon>
        <taxon>Bacillati</taxon>
        <taxon>Bacillota</taxon>
        <taxon>Bacilli</taxon>
        <taxon>Bacillales</taxon>
        <taxon>Alicyclobacillaceae</taxon>
        <taxon>Fodinisporobacter</taxon>
    </lineage>
</organism>
<comment type="cofactor">
    <cofactor evidence="12">
        <name>[2Fe-2S] cluster</name>
        <dbReference type="ChEBI" id="CHEBI:190135"/>
    </cofactor>
</comment>
<evidence type="ECO:0000256" key="9">
    <source>
        <dbReference type="ARBA" id="ARBA00023002"/>
    </source>
</evidence>
<dbReference type="InterPro" id="IPR001041">
    <property type="entry name" value="2Fe-2S_ferredoxin-type"/>
</dbReference>
<evidence type="ECO:0000256" key="11">
    <source>
        <dbReference type="ARBA" id="ARBA00023014"/>
    </source>
</evidence>
<dbReference type="InterPro" id="IPR027467">
    <property type="entry name" value="MopterinOxRdtase_cofactor_BS"/>
</dbReference>
<dbReference type="SUPFAM" id="SSF50692">
    <property type="entry name" value="ADC-like"/>
    <property type="match status" value="1"/>
</dbReference>
<dbReference type="InterPro" id="IPR006656">
    <property type="entry name" value="Mopterin_OxRdtase"/>
</dbReference>
<dbReference type="SUPFAM" id="SSF53706">
    <property type="entry name" value="Formate dehydrogenase/DMSO reductase, domains 1-3"/>
    <property type="match status" value="1"/>
</dbReference>
<dbReference type="RefSeq" id="WP_347435934.1">
    <property type="nucleotide sequence ID" value="NZ_CP089291.1"/>
</dbReference>
<sequence length="1022" mass="113567">MSTKQEEQTVKQAVQITIDGKTLGASSEQSILEAALQQGLEIAHICYHPNLGAIQSCDTCTVEVDGKLVRSCATKVTDGMMIRTDSPSVKEAQQVAMDRILENHLLYCTVCDNNNGNCKVHNTAELLQIEHQNIPYRSKGYEVDMSNPFYRYDPDQCILCGRCVEACQDLQVNETLSIDWEADRPRVLWDHGSPINESSCVSCGHCVTVCPCNALMETSMLGEAGFLTKTQPDVLDSMIDLVKQVEPGYGGIFAVSEIESAMRDTRIQKTKTVCTFCGVGCTFDVWTKDRHILKIEPTPEAPVNGISTCVKGKFGWDFVNSEERLTTPLIRRGDTFVEATWEEAFDLIASKLSQIKEQHGADSLGFISSSKITNEENFLMQKLARGVIGTNNVDNCSRYCQSPATDGLFRTVGYGGDAGSIHDIANAGLVIIVGANPAEAHPVLATRVKRAHKLHGQKLVVADLRKHEMAERADVFVRPAPGTDHIWLSAVAKYIIDQGWQAEAFLREKVNGLDEYSRFLQTYTLEYAETITGIKRETLMEIARMIRDADGTCILWAMGVTQHCGGSDTSAAISNLLLISGNYGRPGAGAYPLRGHNNVQGACDFGTLPKFFPGYQLVTDEDVRSKFERAWGTPLSDKPGMDNHEMIDAIHEGKLKGMYLIGEDMAWVDSNANHVHAALGKLDFFVVQDIFFTKTAQFADVILPASPSLEKEGTFTNTERRIQRLYQVFEPLAGSKPDWQIICEIANRLGGDFSYRHPGEVMEEVARLTPLFAGVSYERLEGYKSLLWPVEADGTDTPLLYTQSFHFPDGKARLACVDWVPPVQMPDEYDLHLNNGRLLEHFHEGNLTNKSTGIQHKVPDTFVEVSPELAAERGIVDGMYVRLESPYGKVKVRAVVTDRVHGKELYLPMNSVSDEGAVNLLTSSFTDHITHTPAYKETKVKMTVLEERGSHPLPRSNPRFGRRQPQLGIQIEQKWQRADYTPIHDRFEPADSADKEGRAQTRQKEGNESGKSNYAYSQASAK</sequence>
<dbReference type="PROSITE" id="PS51085">
    <property type="entry name" value="2FE2S_FER_2"/>
    <property type="match status" value="1"/>
</dbReference>
<dbReference type="SMART" id="SM00929">
    <property type="entry name" value="NADH-G_4Fe-4S_3"/>
    <property type="match status" value="1"/>
</dbReference>
<dbReference type="Pfam" id="PF04879">
    <property type="entry name" value="Molybdop_Fe4S4"/>
    <property type="match status" value="1"/>
</dbReference>
<evidence type="ECO:0000313" key="18">
    <source>
        <dbReference type="EMBL" id="UOF89247.1"/>
    </source>
</evidence>
<keyword evidence="4" id="KW-0004">4Fe-4S</keyword>
<name>A0ABY4CFF3_9BACL</name>
<dbReference type="CDD" id="cd02753">
    <property type="entry name" value="MopB_Formate-Dh-H"/>
    <property type="match status" value="1"/>
</dbReference>
<dbReference type="PROSITE" id="PS51379">
    <property type="entry name" value="4FE4S_FER_2"/>
    <property type="match status" value="2"/>
</dbReference>
<dbReference type="Pfam" id="PF10588">
    <property type="entry name" value="NADH-G_4Fe-4S_3"/>
    <property type="match status" value="1"/>
</dbReference>
<dbReference type="InterPro" id="IPR019574">
    <property type="entry name" value="NADH_UbQ_OxRdtase_Gsu_4Fe4S-bd"/>
</dbReference>
<dbReference type="SUPFAM" id="SSF54862">
    <property type="entry name" value="4Fe-4S ferredoxins"/>
    <property type="match status" value="1"/>
</dbReference>
<feature type="domain" description="4Fe-4S Mo/W bis-MGD-type" evidence="16">
    <location>
        <begin position="267"/>
        <end position="323"/>
    </location>
</feature>